<feature type="compositionally biased region" description="Low complexity" evidence="1">
    <location>
        <begin position="63"/>
        <end position="85"/>
    </location>
</feature>
<feature type="compositionally biased region" description="Polar residues" evidence="1">
    <location>
        <begin position="276"/>
        <end position="290"/>
    </location>
</feature>
<comment type="caution">
    <text evidence="2">The sequence shown here is derived from an EMBL/GenBank/DDBJ whole genome shotgun (WGS) entry which is preliminary data.</text>
</comment>
<evidence type="ECO:0000313" key="3">
    <source>
        <dbReference type="Proteomes" id="UP000799441"/>
    </source>
</evidence>
<feature type="compositionally biased region" description="Basic and acidic residues" evidence="1">
    <location>
        <begin position="332"/>
        <end position="347"/>
    </location>
</feature>
<evidence type="ECO:0000256" key="1">
    <source>
        <dbReference type="SAM" id="MobiDB-lite"/>
    </source>
</evidence>
<sequence>MALQSALRTPIPRPLATPSPLLAPASSLTLPGEIGDSDDDDDDNGDGRKQDSLAQGTRMVHRLPSPARLPASPASSDAPSLPTSPLKRKRIQSDPATFNFSSSGLAATLTATSQIPALSLDVKDLRPWEDLSGADAIAATATATATATLVSDEGGCPDSPRSRVAERLRGLEIQQRQQLLQVAIDEGEDGGGDKKRVRLDAQAGRGETEDIVPMDASQPTPSEAQMQHQPMSPTSSNTDAPSTGQSKKRRLPSPPPPSASTIANSSHTHVRHHHQQPLTNNFPVSQSPHFSSNTSNSDSASDDTDDGEGINGIGFKPTPAVAYARAERRKRQLSDWKAREAREERQRRVERRRGTNSGSGGFGERRRAVRFEEGVG</sequence>
<feature type="compositionally biased region" description="Low complexity" evidence="1">
    <location>
        <begin position="18"/>
        <end position="31"/>
    </location>
</feature>
<name>A0A9P4PYL9_9PEZI</name>
<organism evidence="2 3">
    <name type="scientific">Polychaeton citri CBS 116435</name>
    <dbReference type="NCBI Taxonomy" id="1314669"/>
    <lineage>
        <taxon>Eukaryota</taxon>
        <taxon>Fungi</taxon>
        <taxon>Dikarya</taxon>
        <taxon>Ascomycota</taxon>
        <taxon>Pezizomycotina</taxon>
        <taxon>Dothideomycetes</taxon>
        <taxon>Dothideomycetidae</taxon>
        <taxon>Capnodiales</taxon>
        <taxon>Capnodiaceae</taxon>
        <taxon>Polychaeton</taxon>
    </lineage>
</organism>
<keyword evidence="3" id="KW-1185">Reference proteome</keyword>
<proteinExistence type="predicted"/>
<dbReference type="AlphaFoldDB" id="A0A9P4PYL9"/>
<feature type="region of interest" description="Disordered" evidence="1">
    <location>
        <begin position="183"/>
        <end position="376"/>
    </location>
</feature>
<dbReference type="OrthoDB" id="5391950at2759"/>
<evidence type="ECO:0000313" key="2">
    <source>
        <dbReference type="EMBL" id="KAF2717363.1"/>
    </source>
</evidence>
<reference evidence="2" key="1">
    <citation type="journal article" date="2020" name="Stud. Mycol.">
        <title>101 Dothideomycetes genomes: a test case for predicting lifestyles and emergence of pathogens.</title>
        <authorList>
            <person name="Haridas S."/>
            <person name="Albert R."/>
            <person name="Binder M."/>
            <person name="Bloem J."/>
            <person name="Labutti K."/>
            <person name="Salamov A."/>
            <person name="Andreopoulos B."/>
            <person name="Baker S."/>
            <person name="Barry K."/>
            <person name="Bills G."/>
            <person name="Bluhm B."/>
            <person name="Cannon C."/>
            <person name="Castanera R."/>
            <person name="Culley D."/>
            <person name="Daum C."/>
            <person name="Ezra D."/>
            <person name="Gonzalez J."/>
            <person name="Henrissat B."/>
            <person name="Kuo A."/>
            <person name="Liang C."/>
            <person name="Lipzen A."/>
            <person name="Lutzoni F."/>
            <person name="Magnuson J."/>
            <person name="Mondo S."/>
            <person name="Nolan M."/>
            <person name="Ohm R."/>
            <person name="Pangilinan J."/>
            <person name="Park H.-J."/>
            <person name="Ramirez L."/>
            <person name="Alfaro M."/>
            <person name="Sun H."/>
            <person name="Tritt A."/>
            <person name="Yoshinaga Y."/>
            <person name="Zwiers L.-H."/>
            <person name="Turgeon B."/>
            <person name="Goodwin S."/>
            <person name="Spatafora J."/>
            <person name="Crous P."/>
            <person name="Grigoriev I."/>
        </authorList>
    </citation>
    <scope>NUCLEOTIDE SEQUENCE</scope>
    <source>
        <strain evidence="2">CBS 116435</strain>
    </source>
</reference>
<protein>
    <submittedName>
        <fullName evidence="2">Uncharacterized protein</fullName>
    </submittedName>
</protein>
<dbReference type="Proteomes" id="UP000799441">
    <property type="component" value="Unassembled WGS sequence"/>
</dbReference>
<feature type="region of interest" description="Disordered" evidence="1">
    <location>
        <begin position="1"/>
        <end position="95"/>
    </location>
</feature>
<feature type="compositionally biased region" description="Basic and acidic residues" evidence="1">
    <location>
        <begin position="363"/>
        <end position="376"/>
    </location>
</feature>
<accession>A0A9P4PYL9</accession>
<feature type="compositionally biased region" description="Polar residues" evidence="1">
    <location>
        <begin position="217"/>
        <end position="245"/>
    </location>
</feature>
<gene>
    <name evidence="2" type="ORF">K431DRAFT_306974</name>
</gene>
<dbReference type="EMBL" id="MU003845">
    <property type="protein sequence ID" value="KAF2717363.1"/>
    <property type="molecule type" value="Genomic_DNA"/>
</dbReference>
<feature type="compositionally biased region" description="Acidic residues" evidence="1">
    <location>
        <begin position="35"/>
        <end position="44"/>
    </location>
</feature>